<accession>A0A7Y7WTX3</accession>
<comment type="caution">
    <text evidence="1">The sequence shown here is derived from an EMBL/GenBank/DDBJ whole genome shotgun (WGS) entry which is preliminary data.</text>
</comment>
<dbReference type="AlphaFoldDB" id="A0A7Y7WTX3"/>
<name>A0A7Y7WTX3_9PSED</name>
<sequence length="44" mass="4910">MGRCFGASFWGERFGVNPSSALECVIRRSALAHTLEFINYGDNE</sequence>
<gene>
    <name evidence="1" type="ORF">HX830_21945</name>
</gene>
<dbReference type="Proteomes" id="UP000522864">
    <property type="component" value="Unassembled WGS sequence"/>
</dbReference>
<reference evidence="1 2" key="1">
    <citation type="submission" date="2020-04" db="EMBL/GenBank/DDBJ databases">
        <title>Molecular characterization of pseudomonads from Agaricus bisporus reveal novel blotch 2 pathogens in Western Europe.</title>
        <authorList>
            <person name="Taparia T."/>
            <person name="Krijger M."/>
            <person name="Haynes E."/>
            <person name="Elpinstone J.G."/>
            <person name="Noble R."/>
            <person name="Van Der Wolf J."/>
        </authorList>
    </citation>
    <scope>NUCLEOTIDE SEQUENCE [LARGE SCALE GENOMIC DNA]</scope>
    <source>
        <strain evidence="1 2">G9001</strain>
    </source>
</reference>
<organism evidence="1 2">
    <name type="scientific">Pseudomonas gingeri</name>
    <dbReference type="NCBI Taxonomy" id="117681"/>
    <lineage>
        <taxon>Bacteria</taxon>
        <taxon>Pseudomonadati</taxon>
        <taxon>Pseudomonadota</taxon>
        <taxon>Gammaproteobacteria</taxon>
        <taxon>Pseudomonadales</taxon>
        <taxon>Pseudomonadaceae</taxon>
        <taxon>Pseudomonas</taxon>
    </lineage>
</organism>
<evidence type="ECO:0000313" key="2">
    <source>
        <dbReference type="Proteomes" id="UP000522864"/>
    </source>
</evidence>
<dbReference type="EMBL" id="JACAQA010000018">
    <property type="protein sequence ID" value="NWB87533.1"/>
    <property type="molecule type" value="Genomic_DNA"/>
</dbReference>
<proteinExistence type="predicted"/>
<evidence type="ECO:0000313" key="1">
    <source>
        <dbReference type="EMBL" id="NWB87533.1"/>
    </source>
</evidence>
<protein>
    <submittedName>
        <fullName evidence="1">Phage tail protein</fullName>
    </submittedName>
</protein>